<dbReference type="AlphaFoldDB" id="A0A3B3QM34"/>
<dbReference type="OrthoDB" id="8964598at2759"/>
<organism evidence="3 4">
    <name type="scientific">Paramormyrops kingsleyae</name>
    <dbReference type="NCBI Taxonomy" id="1676925"/>
    <lineage>
        <taxon>Eukaryota</taxon>
        <taxon>Metazoa</taxon>
        <taxon>Chordata</taxon>
        <taxon>Craniata</taxon>
        <taxon>Vertebrata</taxon>
        <taxon>Euteleostomi</taxon>
        <taxon>Actinopterygii</taxon>
        <taxon>Neopterygii</taxon>
        <taxon>Teleostei</taxon>
        <taxon>Osteoglossocephala</taxon>
        <taxon>Osteoglossomorpha</taxon>
        <taxon>Osteoglossiformes</taxon>
        <taxon>Mormyridae</taxon>
        <taxon>Paramormyrops</taxon>
    </lineage>
</organism>
<evidence type="ECO:0000256" key="2">
    <source>
        <dbReference type="SAM" id="Phobius"/>
    </source>
</evidence>
<feature type="compositionally biased region" description="Basic and acidic residues" evidence="1">
    <location>
        <begin position="208"/>
        <end position="219"/>
    </location>
</feature>
<dbReference type="GeneTree" id="ENSGT00940000180923"/>
<dbReference type="GO" id="GO:0043123">
    <property type="term" value="P:positive regulation of canonical NF-kappaB signal transduction"/>
    <property type="evidence" value="ECO:0007669"/>
    <property type="project" value="InterPro"/>
</dbReference>
<dbReference type="GeneID" id="111855559"/>
<evidence type="ECO:0000313" key="4">
    <source>
        <dbReference type="Proteomes" id="UP000261540"/>
    </source>
</evidence>
<sequence length="376" mass="42327">MPELTVRSLAAACLQLADLPRLLSALLGGALLLGVLWIGTRKLRGGPTDKVPVGDSWQISTFPVSGRRDGQEPTKRKRKEKDAPDQLNGAARMASPEDADAESSRMQDSRMQDSRAFRPKKKKVKTDDEERSTFLPKDRSSSMELSEEEDSGKWERKMSSKEKRQLRKERMKRKGSSRPDPTVSEAPGLQSRKARPLVDSVNSLSTGPRRDSRPHELGKTGRQAVEWAPPAGLEDDIFSHVGTWNLKDVVTERVTFGTVPDISYNSSPQPSPSSRKWRMQMTSLNMEQAWLGLEDPLDMDQASDWKPPREEWGNWQGDSMTLPHNGVQSPGAGRKQKDRMEVWVPPESKVTPDQLLTDDSNTKKHRRKKRGVRKTT</sequence>
<proteinExistence type="predicted"/>
<feature type="compositionally biased region" description="Basic and acidic residues" evidence="1">
    <location>
        <begin position="125"/>
        <end position="141"/>
    </location>
</feature>
<keyword evidence="4" id="KW-1185">Reference proteome</keyword>
<dbReference type="KEGG" id="pki:111855559"/>
<dbReference type="GO" id="GO:0043066">
    <property type="term" value="P:negative regulation of apoptotic process"/>
    <property type="evidence" value="ECO:0007669"/>
    <property type="project" value="InterPro"/>
</dbReference>
<evidence type="ECO:0000313" key="3">
    <source>
        <dbReference type="Ensembl" id="ENSPKIP00000007168.1"/>
    </source>
</evidence>
<feature type="compositionally biased region" description="Basic and acidic residues" evidence="1">
    <location>
        <begin position="102"/>
        <end position="116"/>
    </location>
</feature>
<dbReference type="Proteomes" id="UP000261540">
    <property type="component" value="Unplaced"/>
</dbReference>
<name>A0A3B3QM34_9TELE</name>
<protein>
    <submittedName>
        <fullName evidence="3">Protein LYRIC-like</fullName>
    </submittedName>
</protein>
<dbReference type="Ensembl" id="ENSPKIT00000031213.1">
    <property type="protein sequence ID" value="ENSPKIP00000007168.1"/>
    <property type="gene ID" value="ENSPKIG00000023176.1"/>
</dbReference>
<keyword evidence="2" id="KW-1133">Transmembrane helix</keyword>
<keyword evidence="2" id="KW-0812">Transmembrane</keyword>
<dbReference type="Pfam" id="PF15686">
    <property type="entry name" value="LYRIC"/>
    <property type="match status" value="1"/>
</dbReference>
<feature type="region of interest" description="Disordered" evidence="1">
    <location>
        <begin position="47"/>
        <end position="228"/>
    </location>
</feature>
<reference evidence="3" key="2">
    <citation type="submission" date="2025-09" db="UniProtKB">
        <authorList>
            <consortium name="Ensembl"/>
        </authorList>
    </citation>
    <scope>IDENTIFICATION</scope>
</reference>
<dbReference type="InterPro" id="IPR031402">
    <property type="entry name" value="LYRIC"/>
</dbReference>
<feature type="compositionally biased region" description="Basic and acidic residues" evidence="1">
    <location>
        <begin position="151"/>
        <end position="163"/>
    </location>
</feature>
<keyword evidence="2" id="KW-0472">Membrane</keyword>
<feature type="compositionally biased region" description="Basic residues" evidence="1">
    <location>
        <begin position="363"/>
        <end position="376"/>
    </location>
</feature>
<feature type="region of interest" description="Disordered" evidence="1">
    <location>
        <begin position="298"/>
        <end position="376"/>
    </location>
</feature>
<reference evidence="3" key="1">
    <citation type="submission" date="2025-08" db="UniProtKB">
        <authorList>
            <consortium name="Ensembl"/>
        </authorList>
    </citation>
    <scope>IDENTIFICATION</scope>
</reference>
<accession>A0A3B3QM34</accession>
<dbReference type="RefSeq" id="XP_023690473.1">
    <property type="nucleotide sequence ID" value="XM_023834705.2"/>
</dbReference>
<feature type="compositionally biased region" description="Basic residues" evidence="1">
    <location>
        <begin position="164"/>
        <end position="176"/>
    </location>
</feature>
<feature type="transmembrane region" description="Helical" evidence="2">
    <location>
        <begin position="22"/>
        <end position="40"/>
    </location>
</feature>
<dbReference type="RefSeq" id="XP_023690472.1">
    <property type="nucleotide sequence ID" value="XM_023834704.2"/>
</dbReference>
<dbReference type="GO" id="GO:0045766">
    <property type="term" value="P:positive regulation of angiogenesis"/>
    <property type="evidence" value="ECO:0007669"/>
    <property type="project" value="InterPro"/>
</dbReference>
<evidence type="ECO:0000256" key="1">
    <source>
        <dbReference type="SAM" id="MobiDB-lite"/>
    </source>
</evidence>
<feature type="compositionally biased region" description="Basic and acidic residues" evidence="1">
    <location>
        <begin position="66"/>
        <end position="84"/>
    </location>
</feature>